<accession>A0ABM8EQ36</accession>
<organism evidence="1 2">
    <name type="scientific">Geotalea uraniireducens</name>
    <dbReference type="NCBI Taxonomy" id="351604"/>
    <lineage>
        <taxon>Bacteria</taxon>
        <taxon>Pseudomonadati</taxon>
        <taxon>Thermodesulfobacteriota</taxon>
        <taxon>Desulfuromonadia</taxon>
        <taxon>Geobacterales</taxon>
        <taxon>Geobacteraceae</taxon>
        <taxon>Geotalea</taxon>
    </lineage>
</organism>
<reference evidence="1 2" key="1">
    <citation type="submission" date="2022-12" db="EMBL/GenBank/DDBJ databases">
        <title>Polyphasic characterization of Geotalea uranireducens NIT-SL11 newly isolated from a complex of sewage sludge and microbially reduced graphene oxide.</title>
        <authorList>
            <person name="Xie L."/>
            <person name="Yoshida N."/>
            <person name="Meng L."/>
        </authorList>
    </citation>
    <scope>NUCLEOTIDE SEQUENCE [LARGE SCALE GENOMIC DNA]</scope>
    <source>
        <strain evidence="1 2">NIT-SL11</strain>
    </source>
</reference>
<gene>
    <name evidence="1" type="ORF">GURASL_34850</name>
</gene>
<dbReference type="EMBL" id="AP027151">
    <property type="protein sequence ID" value="BDV44562.1"/>
    <property type="molecule type" value="Genomic_DNA"/>
</dbReference>
<sequence length="73" mass="8165">MTDEQLMVLKDSLDMLTAATIVNATYTARLIELQGGFDQEKISPLLSETNQLINGLKNIRRVEDLCKAQTNPE</sequence>
<evidence type="ECO:0000313" key="2">
    <source>
        <dbReference type="Proteomes" id="UP001317705"/>
    </source>
</evidence>
<name>A0ABM8EQ36_9BACT</name>
<dbReference type="RefSeq" id="WP_282000659.1">
    <property type="nucleotide sequence ID" value="NZ_AP027151.1"/>
</dbReference>
<keyword evidence="2" id="KW-1185">Reference proteome</keyword>
<proteinExistence type="predicted"/>
<protein>
    <submittedName>
        <fullName evidence="1">Uncharacterized protein</fullName>
    </submittedName>
</protein>
<evidence type="ECO:0000313" key="1">
    <source>
        <dbReference type="EMBL" id="BDV44562.1"/>
    </source>
</evidence>
<dbReference type="Proteomes" id="UP001317705">
    <property type="component" value="Chromosome"/>
</dbReference>